<accession>W7J0Z4</accession>
<organism evidence="2 3">
    <name type="scientific">Actinokineospora spheciospongiae</name>
    <dbReference type="NCBI Taxonomy" id="909613"/>
    <lineage>
        <taxon>Bacteria</taxon>
        <taxon>Bacillati</taxon>
        <taxon>Actinomycetota</taxon>
        <taxon>Actinomycetes</taxon>
        <taxon>Pseudonocardiales</taxon>
        <taxon>Pseudonocardiaceae</taxon>
        <taxon>Actinokineospora</taxon>
    </lineage>
</organism>
<protein>
    <submittedName>
        <fullName evidence="2">Uncharacterized protein</fullName>
    </submittedName>
</protein>
<dbReference type="OrthoDB" id="3690688at2"/>
<dbReference type="STRING" id="909613.UO65_4912"/>
<sequence>METDSFDRVLRAAIARSGLGLERIRCHLARRGCRVSIATLSQWQSGKRRPERQESLRALVVLEDVLSIPAGTLTGVVGPPRPRGPQRQRRVSPEAVWPGEPQVPPLLGEVDDEDEFLMRLSHHDVLRLGADGAEVSLAVRLVLRAARSGVSRLPVVSVLDEPHPTGQWVRPVRHCSVGEVAYLPEFGSMVASLRLDRELARGDVVMVEYEIVYPPGAPRSVRTERKLRFPVREYFVEVEFHPRAVPERCRWLVADGGRAARGGGLRLDGTTAQFAVSGADPGIYAVRWDW</sequence>
<dbReference type="EMBL" id="AYXG01000185">
    <property type="protein sequence ID" value="EWC59769.1"/>
    <property type="molecule type" value="Genomic_DNA"/>
</dbReference>
<feature type="region of interest" description="Disordered" evidence="1">
    <location>
        <begin position="73"/>
        <end position="104"/>
    </location>
</feature>
<dbReference type="InterPro" id="IPR001387">
    <property type="entry name" value="Cro/C1-type_HTH"/>
</dbReference>
<evidence type="ECO:0000313" key="3">
    <source>
        <dbReference type="Proteomes" id="UP000019277"/>
    </source>
</evidence>
<comment type="caution">
    <text evidence="2">The sequence shown here is derived from an EMBL/GenBank/DDBJ whole genome shotgun (WGS) entry which is preliminary data.</text>
</comment>
<name>W7J0Z4_9PSEU</name>
<dbReference type="CDD" id="cd00093">
    <property type="entry name" value="HTH_XRE"/>
    <property type="match status" value="1"/>
</dbReference>
<keyword evidence="3" id="KW-1185">Reference proteome</keyword>
<evidence type="ECO:0000313" key="2">
    <source>
        <dbReference type="EMBL" id="EWC59769.1"/>
    </source>
</evidence>
<dbReference type="RefSeq" id="WP_035286584.1">
    <property type="nucleotide sequence ID" value="NZ_AYXG01000185.1"/>
</dbReference>
<proteinExistence type="predicted"/>
<evidence type="ECO:0000256" key="1">
    <source>
        <dbReference type="SAM" id="MobiDB-lite"/>
    </source>
</evidence>
<dbReference type="eggNOG" id="ENOG50309MX">
    <property type="taxonomic scope" value="Bacteria"/>
</dbReference>
<dbReference type="Proteomes" id="UP000019277">
    <property type="component" value="Unassembled WGS sequence"/>
</dbReference>
<dbReference type="AlphaFoldDB" id="W7J0Z4"/>
<gene>
    <name evidence="2" type="ORF">UO65_4912</name>
</gene>
<reference evidence="2 3" key="1">
    <citation type="journal article" date="2014" name="Genome Announc.">
        <title>Draft Genome Sequence of the Antitrypanosomally Active Sponge-Associated Bacterium Actinokineospora sp. Strain EG49.</title>
        <authorList>
            <person name="Harjes J."/>
            <person name="Ryu T."/>
            <person name="Abdelmohsen U.R."/>
            <person name="Moitinho-Silva L."/>
            <person name="Horn H."/>
            <person name="Ravasi T."/>
            <person name="Hentschel U."/>
        </authorList>
    </citation>
    <scope>NUCLEOTIDE SEQUENCE [LARGE SCALE GENOMIC DNA]</scope>
    <source>
        <strain evidence="2 3">EG49</strain>
    </source>
</reference>